<organism evidence="2 3">
    <name type="scientific">Arachidicoccus rhizosphaerae</name>
    <dbReference type="NCBI Taxonomy" id="551991"/>
    <lineage>
        <taxon>Bacteria</taxon>
        <taxon>Pseudomonadati</taxon>
        <taxon>Bacteroidota</taxon>
        <taxon>Chitinophagia</taxon>
        <taxon>Chitinophagales</taxon>
        <taxon>Chitinophagaceae</taxon>
        <taxon>Arachidicoccus</taxon>
    </lineage>
</organism>
<dbReference type="RefSeq" id="WP_091396647.1">
    <property type="nucleotide sequence ID" value="NZ_FNQY01000008.1"/>
</dbReference>
<dbReference type="EMBL" id="FNQY01000008">
    <property type="protein sequence ID" value="SEA11101.1"/>
    <property type="molecule type" value="Genomic_DNA"/>
</dbReference>
<dbReference type="PROSITE" id="PS51273">
    <property type="entry name" value="GATASE_TYPE_1"/>
    <property type="match status" value="1"/>
</dbReference>
<dbReference type="Gene3D" id="3.40.50.880">
    <property type="match status" value="1"/>
</dbReference>
<dbReference type="InterPro" id="IPR044992">
    <property type="entry name" value="ChyE-like"/>
</dbReference>
<name>A0A1H3YIS6_9BACT</name>
<keyword evidence="3" id="KW-1185">Reference proteome</keyword>
<evidence type="ECO:0000313" key="2">
    <source>
        <dbReference type="EMBL" id="SEA11101.1"/>
    </source>
</evidence>
<keyword evidence="2" id="KW-0315">Glutamine amidotransferase</keyword>
<proteinExistence type="predicted"/>
<dbReference type="CDD" id="cd01741">
    <property type="entry name" value="GATase1_1"/>
    <property type="match status" value="1"/>
</dbReference>
<protein>
    <submittedName>
        <fullName evidence="2">GMP synthase-Glutamine amidotransferase</fullName>
    </submittedName>
</protein>
<dbReference type="InterPro" id="IPR017926">
    <property type="entry name" value="GATASE"/>
</dbReference>
<keyword evidence="2" id="KW-0808">Transferase</keyword>
<accession>A0A1H3YIS6</accession>
<feature type="domain" description="Glutamine amidotransferase" evidence="1">
    <location>
        <begin position="47"/>
        <end position="200"/>
    </location>
</feature>
<sequence length="222" mass="24459">MSTAKKAHYLQHVAFEGLGYIKEWLVQNNFELTGTEFFNSAYQLPDPADLDILVVMGGPMGIYDEAHYCWLTKEKVFIKDCLNKGVKILGICLGAQLLADALGAGVHAAPNKEIGWFKIEPDYSPSLNNTAQNAADSLLHALLQTVFTDGPVVFHWHGDQFDLPPGCQGALRTEANANQAFTYKNQVLALQFHLEVTPQSLRGMLSHGANEWPVHPVLTANI</sequence>
<dbReference type="OrthoDB" id="9807137at2"/>
<dbReference type="Proteomes" id="UP000199041">
    <property type="component" value="Unassembled WGS sequence"/>
</dbReference>
<dbReference type="GO" id="GO:0016740">
    <property type="term" value="F:transferase activity"/>
    <property type="evidence" value="ECO:0007669"/>
    <property type="project" value="UniProtKB-KW"/>
</dbReference>
<gene>
    <name evidence="2" type="ORF">SAMN05192529_10892</name>
</gene>
<dbReference type="InterPro" id="IPR029062">
    <property type="entry name" value="Class_I_gatase-like"/>
</dbReference>
<dbReference type="GO" id="GO:0005829">
    <property type="term" value="C:cytosol"/>
    <property type="evidence" value="ECO:0007669"/>
    <property type="project" value="TreeGrafter"/>
</dbReference>
<evidence type="ECO:0000313" key="3">
    <source>
        <dbReference type="Proteomes" id="UP000199041"/>
    </source>
</evidence>
<dbReference type="AlphaFoldDB" id="A0A1H3YIS6"/>
<dbReference type="Pfam" id="PF00117">
    <property type="entry name" value="GATase"/>
    <property type="match status" value="1"/>
</dbReference>
<reference evidence="2 3" key="1">
    <citation type="submission" date="2016-10" db="EMBL/GenBank/DDBJ databases">
        <authorList>
            <person name="de Groot N.N."/>
        </authorList>
    </citation>
    <scope>NUCLEOTIDE SEQUENCE [LARGE SCALE GENOMIC DNA]</scope>
    <source>
        <strain evidence="2 3">Vu-144</strain>
    </source>
</reference>
<dbReference type="STRING" id="551991.SAMN05192529_10892"/>
<dbReference type="PANTHER" id="PTHR42695">
    <property type="entry name" value="GLUTAMINE AMIDOTRANSFERASE YLR126C-RELATED"/>
    <property type="match status" value="1"/>
</dbReference>
<evidence type="ECO:0000259" key="1">
    <source>
        <dbReference type="Pfam" id="PF00117"/>
    </source>
</evidence>
<dbReference type="PANTHER" id="PTHR42695:SF5">
    <property type="entry name" value="GLUTAMINE AMIDOTRANSFERASE YLR126C-RELATED"/>
    <property type="match status" value="1"/>
</dbReference>
<dbReference type="SUPFAM" id="SSF52317">
    <property type="entry name" value="Class I glutamine amidotransferase-like"/>
    <property type="match status" value="1"/>
</dbReference>